<comment type="caution">
    <text evidence="10">The sequence shown here is derived from an EMBL/GenBank/DDBJ whole genome shotgun (WGS) entry which is preliminary data.</text>
</comment>
<dbReference type="Gene3D" id="1.20.5.4130">
    <property type="match status" value="1"/>
</dbReference>
<evidence type="ECO:0000313" key="10">
    <source>
        <dbReference type="EMBL" id="KAK0598037.1"/>
    </source>
</evidence>
<proteinExistence type="predicted"/>
<dbReference type="SUPFAM" id="SSF52058">
    <property type="entry name" value="L domain-like"/>
    <property type="match status" value="1"/>
</dbReference>
<feature type="domain" description="NB-ARC" evidence="6">
    <location>
        <begin position="195"/>
        <end position="361"/>
    </location>
</feature>
<protein>
    <submittedName>
        <fullName evidence="10">Uncharacterized protein</fullName>
    </submittedName>
</protein>
<evidence type="ECO:0000256" key="5">
    <source>
        <dbReference type="SAM" id="MobiDB-lite"/>
    </source>
</evidence>
<feature type="domain" description="Disease resistance R13L4/SHOC-2-like LRR" evidence="9">
    <location>
        <begin position="558"/>
        <end position="843"/>
    </location>
</feature>
<dbReference type="SUPFAM" id="SSF52540">
    <property type="entry name" value="P-loop containing nucleoside triphosphate hydrolases"/>
    <property type="match status" value="1"/>
</dbReference>
<dbReference type="FunFam" id="3.40.50.300:FF:001091">
    <property type="entry name" value="Probable disease resistance protein At1g61300"/>
    <property type="match status" value="1"/>
</dbReference>
<dbReference type="GO" id="GO:0098542">
    <property type="term" value="P:defense response to other organism"/>
    <property type="evidence" value="ECO:0007669"/>
    <property type="project" value="TreeGrafter"/>
</dbReference>
<dbReference type="EMBL" id="JAUESC010000004">
    <property type="protein sequence ID" value="KAK0598037.1"/>
    <property type="molecule type" value="Genomic_DNA"/>
</dbReference>
<dbReference type="Pfam" id="PF00931">
    <property type="entry name" value="NB-ARC"/>
    <property type="match status" value="1"/>
</dbReference>
<dbReference type="PRINTS" id="PR00364">
    <property type="entry name" value="DISEASERSIST"/>
</dbReference>
<dbReference type="PANTHER" id="PTHR23155:SF1193">
    <property type="entry name" value="DISEASE RESISTANCE PROTEIN RPP13-RELATED"/>
    <property type="match status" value="1"/>
</dbReference>
<dbReference type="AlphaFoldDB" id="A0AA39SXE8"/>
<dbReference type="GO" id="GO:0043531">
    <property type="term" value="F:ADP binding"/>
    <property type="evidence" value="ECO:0007669"/>
    <property type="project" value="InterPro"/>
</dbReference>
<feature type="domain" description="Disease resistance N-terminal" evidence="7">
    <location>
        <begin position="6"/>
        <end position="90"/>
    </location>
</feature>
<sequence>MAAEIIVSLVLDGVAELIAREVDSFVLREYRREVKELSNDLISLRTFLKDAEERQYGDDDIHNWVSEIRELAYYIEDVLYMLRLKVQRKRGFFTQEVSCCVFYLKEINKLFWPRNSPVSRTNYTVERYYMGKKIKKIRNELGELLSRGQEFGLQDSDSLRSDGEGRSDALGRLRELMRYTSFAVEENVVGFEDEARILLDKLLDENQKLFIISIYGISGLGKTTLARKLYHNSDVRMRFGCYAWVYVPQDCTIQDLLLRIINSFRFKTIKMEVLEEMNEEDLGWHLYESMQGRSYIVVIDNLWDKEVWKILNKAFPDNNNGSRVIITTRNEEVIERLDGRTYCHGLRYLWPDESWQLFCKHHNVDVGMVEMAQEMVQKCIGLPLAIIVLSELLSTKNPEEWPDVHNHLWQHLEDGVFGLHPLLVLNFNSLPYRLKSCFLYLSCFPKDFEIKIEKLIHLLVVEDFIPQVEDHTMEEVAKGYIDEFINKNLIQVGQKYWGRILTCRVHDIVRDLAIEKARSNFLDIYDKGNHSLISSCPRQVIYSNTESSLWLQKCNPRLRSLFLYGEYEFSVPMCKRLSFLKVLVGGSISNDSVTRKSIRLKYLGLKDSFIFLSPSIDFYLPRLQTLDVPRSVFPVNLPAEICESQELRHLIGNFSCVPSSIESLTELQTLRSITNRAWTEIKTEKLVNLRELWLGGPLKGSQVFLFDSMANLTSLRILSVELGHDDSFGSLQPLSHCHHLVELRLRGKMESLPEDIIGVLPNLECLSLRDSRLRDDPMPLLEKLPKLKILHLGHRFYSRKKIMCSANGFPQLEILLFDEHKFQIEEWQVEEGALHSLKGLRIPENFKVKIPERLRSLPTPDPHEYTTKLPDDADQYQV</sequence>
<dbReference type="Pfam" id="PF23598">
    <property type="entry name" value="LRR_14"/>
    <property type="match status" value="1"/>
</dbReference>
<dbReference type="InterPro" id="IPR032675">
    <property type="entry name" value="LRR_dom_sf"/>
</dbReference>
<evidence type="ECO:0000256" key="3">
    <source>
        <dbReference type="ARBA" id="ARBA00022821"/>
    </source>
</evidence>
<dbReference type="InterPro" id="IPR002182">
    <property type="entry name" value="NB-ARC"/>
</dbReference>
<keyword evidence="1" id="KW-0677">Repeat</keyword>
<reference evidence="10" key="2">
    <citation type="submission" date="2023-06" db="EMBL/GenBank/DDBJ databases">
        <authorList>
            <person name="Swenson N.G."/>
            <person name="Wegrzyn J.L."/>
            <person name="Mcevoy S.L."/>
        </authorList>
    </citation>
    <scope>NUCLEOTIDE SEQUENCE</scope>
    <source>
        <strain evidence="10">NS2018</strain>
        <tissue evidence="10">Leaf</tissue>
    </source>
</reference>
<evidence type="ECO:0000256" key="1">
    <source>
        <dbReference type="ARBA" id="ARBA00022737"/>
    </source>
</evidence>
<dbReference type="InterPro" id="IPR055414">
    <property type="entry name" value="LRR_R13L4/SHOC2-like"/>
</dbReference>
<dbReference type="CDD" id="cd14798">
    <property type="entry name" value="RX-CC_like"/>
    <property type="match status" value="1"/>
</dbReference>
<evidence type="ECO:0000256" key="4">
    <source>
        <dbReference type="SAM" id="Coils"/>
    </source>
</evidence>
<dbReference type="InterPro" id="IPR036388">
    <property type="entry name" value="WH-like_DNA-bd_sf"/>
</dbReference>
<keyword evidence="2" id="KW-0547">Nucleotide-binding</keyword>
<feature type="region of interest" description="Disordered" evidence="5">
    <location>
        <begin position="853"/>
        <end position="878"/>
    </location>
</feature>
<reference evidence="10" key="1">
    <citation type="journal article" date="2022" name="Plant J.">
        <title>Strategies of tolerance reflected in two North American maple genomes.</title>
        <authorList>
            <person name="McEvoy S.L."/>
            <person name="Sezen U.U."/>
            <person name="Trouern-Trend A."/>
            <person name="McMahon S.M."/>
            <person name="Schaberg P.G."/>
            <person name="Yang J."/>
            <person name="Wegrzyn J.L."/>
            <person name="Swenson N.G."/>
        </authorList>
    </citation>
    <scope>NUCLEOTIDE SEQUENCE</scope>
    <source>
        <strain evidence="10">NS2018</strain>
    </source>
</reference>
<organism evidence="10 11">
    <name type="scientific">Acer saccharum</name>
    <name type="common">Sugar maple</name>
    <dbReference type="NCBI Taxonomy" id="4024"/>
    <lineage>
        <taxon>Eukaryota</taxon>
        <taxon>Viridiplantae</taxon>
        <taxon>Streptophyta</taxon>
        <taxon>Embryophyta</taxon>
        <taxon>Tracheophyta</taxon>
        <taxon>Spermatophyta</taxon>
        <taxon>Magnoliopsida</taxon>
        <taxon>eudicotyledons</taxon>
        <taxon>Gunneridae</taxon>
        <taxon>Pentapetalae</taxon>
        <taxon>rosids</taxon>
        <taxon>malvids</taxon>
        <taxon>Sapindales</taxon>
        <taxon>Sapindaceae</taxon>
        <taxon>Hippocastanoideae</taxon>
        <taxon>Acereae</taxon>
        <taxon>Acer</taxon>
    </lineage>
</organism>
<dbReference type="Gene3D" id="3.40.50.300">
    <property type="entry name" value="P-loop containing nucleotide triphosphate hydrolases"/>
    <property type="match status" value="1"/>
</dbReference>
<evidence type="ECO:0000313" key="11">
    <source>
        <dbReference type="Proteomes" id="UP001168877"/>
    </source>
</evidence>
<keyword evidence="4" id="KW-0175">Coiled coil</keyword>
<gene>
    <name evidence="10" type="ORF">LWI29_030935</name>
</gene>
<feature type="coiled-coil region" evidence="4">
    <location>
        <begin position="27"/>
        <end position="54"/>
    </location>
</feature>
<dbReference type="FunFam" id="1.10.10.10:FF:000322">
    <property type="entry name" value="Probable disease resistance protein At1g63360"/>
    <property type="match status" value="1"/>
</dbReference>
<keyword evidence="11" id="KW-1185">Reference proteome</keyword>
<dbReference type="InterPro" id="IPR044974">
    <property type="entry name" value="Disease_R_plants"/>
</dbReference>
<dbReference type="InterPro" id="IPR058922">
    <property type="entry name" value="WHD_DRP"/>
</dbReference>
<dbReference type="InterPro" id="IPR041118">
    <property type="entry name" value="Rx_N"/>
</dbReference>
<accession>A0AA39SXE8</accession>
<name>A0AA39SXE8_ACESA</name>
<dbReference type="Gene3D" id="1.10.10.10">
    <property type="entry name" value="Winged helix-like DNA-binding domain superfamily/Winged helix DNA-binding domain"/>
    <property type="match status" value="1"/>
</dbReference>
<evidence type="ECO:0000259" key="6">
    <source>
        <dbReference type="Pfam" id="PF00931"/>
    </source>
</evidence>
<dbReference type="InterPro" id="IPR027417">
    <property type="entry name" value="P-loop_NTPase"/>
</dbReference>
<dbReference type="PANTHER" id="PTHR23155">
    <property type="entry name" value="DISEASE RESISTANCE PROTEIN RP"/>
    <property type="match status" value="1"/>
</dbReference>
<evidence type="ECO:0000259" key="7">
    <source>
        <dbReference type="Pfam" id="PF18052"/>
    </source>
</evidence>
<dbReference type="Pfam" id="PF18052">
    <property type="entry name" value="Rx_N"/>
    <property type="match status" value="1"/>
</dbReference>
<dbReference type="Gene3D" id="3.80.10.10">
    <property type="entry name" value="Ribonuclease Inhibitor"/>
    <property type="match status" value="1"/>
</dbReference>
<evidence type="ECO:0000256" key="2">
    <source>
        <dbReference type="ARBA" id="ARBA00022741"/>
    </source>
</evidence>
<dbReference type="Proteomes" id="UP001168877">
    <property type="component" value="Unassembled WGS sequence"/>
</dbReference>
<evidence type="ECO:0000259" key="8">
    <source>
        <dbReference type="Pfam" id="PF23559"/>
    </source>
</evidence>
<feature type="domain" description="Disease resistance protein winged helix" evidence="8">
    <location>
        <begin position="444"/>
        <end position="513"/>
    </location>
</feature>
<keyword evidence="3" id="KW-0611">Plant defense</keyword>
<evidence type="ECO:0000259" key="9">
    <source>
        <dbReference type="Pfam" id="PF23598"/>
    </source>
</evidence>
<dbReference type="Pfam" id="PF23559">
    <property type="entry name" value="WHD_DRP"/>
    <property type="match status" value="1"/>
</dbReference>
<dbReference type="InterPro" id="IPR042197">
    <property type="entry name" value="Apaf_helical"/>
</dbReference>
<dbReference type="InterPro" id="IPR038005">
    <property type="entry name" value="RX-like_CC"/>
</dbReference>
<feature type="compositionally biased region" description="Basic and acidic residues" evidence="5">
    <location>
        <begin position="853"/>
        <end position="871"/>
    </location>
</feature>
<dbReference type="Gene3D" id="1.10.8.430">
    <property type="entry name" value="Helical domain of apoptotic protease-activating factors"/>
    <property type="match status" value="1"/>
</dbReference>